<dbReference type="RefSeq" id="XP_003687037.1">
    <property type="nucleotide sequence ID" value="XM_003686989.1"/>
</dbReference>
<evidence type="ECO:0000259" key="19">
    <source>
        <dbReference type="Pfam" id="PF08303"/>
    </source>
</evidence>
<feature type="domain" description="tRNA ligase kinase" evidence="19">
    <location>
        <begin position="390"/>
        <end position="557"/>
    </location>
</feature>
<dbReference type="GO" id="GO:0032056">
    <property type="term" value="P:positive regulation of translation in response to stress"/>
    <property type="evidence" value="ECO:0007669"/>
    <property type="project" value="EnsemblFungi"/>
</dbReference>
<keyword evidence="5" id="KW-0540">Nuclease</keyword>
<dbReference type="OrthoDB" id="276239at2759"/>
<evidence type="ECO:0000256" key="9">
    <source>
        <dbReference type="ARBA" id="ARBA00022801"/>
    </source>
</evidence>
<evidence type="ECO:0000256" key="7">
    <source>
        <dbReference type="ARBA" id="ARBA00022759"/>
    </source>
</evidence>
<dbReference type="GO" id="GO:0036498">
    <property type="term" value="P:IRE1-mediated unfolded protein response"/>
    <property type="evidence" value="ECO:0007669"/>
    <property type="project" value="EnsemblFungi"/>
</dbReference>
<dbReference type="GO" id="GO:0070966">
    <property type="term" value="P:nuclear-transcribed mRNA catabolic process, no-go decay"/>
    <property type="evidence" value="ECO:0007669"/>
    <property type="project" value="EnsemblFungi"/>
</dbReference>
<feature type="domain" description="T4 RNA ligase 1-like N-terminal" evidence="20">
    <location>
        <begin position="61"/>
        <end position="289"/>
    </location>
</feature>
<dbReference type="InterPro" id="IPR012387">
    <property type="entry name" value="Trl1_fun"/>
</dbReference>
<keyword evidence="7" id="KW-0255">Endonuclease</keyword>
<feature type="active site" description="N6-AMP-lysine intermediate" evidence="17">
    <location>
        <position position="111"/>
    </location>
</feature>
<dbReference type="GO" id="GO:0004519">
    <property type="term" value="F:endonuclease activity"/>
    <property type="evidence" value="ECO:0007669"/>
    <property type="project" value="UniProtKB-KW"/>
</dbReference>
<evidence type="ECO:0000256" key="13">
    <source>
        <dbReference type="ARBA" id="ARBA00055002"/>
    </source>
</evidence>
<dbReference type="AlphaFoldDB" id="G8BXH5"/>
<organism evidence="21 22">
    <name type="scientific">Tetrapisispora phaffii (strain ATCC 24235 / CBS 4417 / NBRC 1672 / NRRL Y-8282 / UCD 70-5)</name>
    <name type="common">Yeast</name>
    <name type="synonym">Fabospora phaffii</name>
    <dbReference type="NCBI Taxonomy" id="1071381"/>
    <lineage>
        <taxon>Eukaryota</taxon>
        <taxon>Fungi</taxon>
        <taxon>Dikarya</taxon>
        <taxon>Ascomycota</taxon>
        <taxon>Saccharomycotina</taxon>
        <taxon>Saccharomycetes</taxon>
        <taxon>Saccharomycetales</taxon>
        <taxon>Saccharomycetaceae</taxon>
        <taxon>Tetrapisispora</taxon>
    </lineage>
</organism>
<keyword evidence="6" id="KW-0547">Nucleotide-binding</keyword>
<keyword evidence="10" id="KW-0067">ATP-binding</keyword>
<keyword evidence="2 16" id="KW-0436">Ligase</keyword>
<evidence type="ECO:0000313" key="21">
    <source>
        <dbReference type="EMBL" id="CCE64603.1"/>
    </source>
</evidence>
<dbReference type="GeneID" id="11532849"/>
<dbReference type="SUPFAM" id="SSF52540">
    <property type="entry name" value="P-loop containing nucleoside triphosphate hydrolases"/>
    <property type="match status" value="1"/>
</dbReference>
<evidence type="ECO:0000256" key="4">
    <source>
        <dbReference type="ARBA" id="ARBA00022694"/>
    </source>
</evidence>
<dbReference type="KEGG" id="tpf:TPHA_0I00970"/>
<evidence type="ECO:0000256" key="14">
    <source>
        <dbReference type="ARBA" id="ARBA00061627"/>
    </source>
</evidence>
<dbReference type="EC" id="6.5.1.3" evidence="1 16"/>
<evidence type="ECO:0000313" key="22">
    <source>
        <dbReference type="Proteomes" id="UP000005666"/>
    </source>
</evidence>
<dbReference type="STRING" id="1071381.G8BXH5"/>
<dbReference type="InterPro" id="IPR015965">
    <property type="entry name" value="tRNA_lig_PDEase"/>
</dbReference>
<dbReference type="GO" id="GO:0004113">
    <property type="term" value="F:2',3'-cyclic-nucleotide 3'-phosphodiesterase activity"/>
    <property type="evidence" value="ECO:0007669"/>
    <property type="project" value="EnsemblFungi"/>
</dbReference>
<dbReference type="eggNOG" id="ENOG502QQB9">
    <property type="taxonomic scope" value="Eukaryota"/>
</dbReference>
<dbReference type="PIRSF" id="PIRSF019634">
    <property type="entry name" value="tRNA_lig_yeast"/>
    <property type="match status" value="1"/>
</dbReference>
<keyword evidence="9" id="KW-0378">Hydrolase</keyword>
<dbReference type="FunFam" id="3.40.50.300:FF:001934">
    <property type="entry name" value="tRNA ligase"/>
    <property type="match status" value="1"/>
</dbReference>
<keyword evidence="22" id="KW-1185">Reference proteome</keyword>
<dbReference type="GO" id="GO:0003972">
    <property type="term" value="F:RNA ligase (ATP) activity"/>
    <property type="evidence" value="ECO:0007669"/>
    <property type="project" value="UniProtKB-UniRule"/>
</dbReference>
<evidence type="ECO:0000256" key="1">
    <source>
        <dbReference type="ARBA" id="ARBA00012724"/>
    </source>
</evidence>
<proteinExistence type="inferred from homology"/>
<evidence type="ECO:0000256" key="8">
    <source>
        <dbReference type="ARBA" id="ARBA00022777"/>
    </source>
</evidence>
<evidence type="ECO:0000256" key="16">
    <source>
        <dbReference type="PIRNR" id="PIRNR019634"/>
    </source>
</evidence>
<dbReference type="GO" id="GO:2000622">
    <property type="term" value="P:regulation of nuclear-transcribed mRNA catabolic process, nonsense-mediated decay"/>
    <property type="evidence" value="ECO:0007669"/>
    <property type="project" value="EnsemblFungi"/>
</dbReference>
<evidence type="ECO:0000256" key="3">
    <source>
        <dbReference type="ARBA" id="ARBA00022679"/>
    </source>
</evidence>
<keyword evidence="3" id="KW-0808">Transferase</keyword>
<dbReference type="GO" id="GO:0051730">
    <property type="term" value="F:GTP-dependent polyribonucleotide 5'-hydroxyl-kinase activity"/>
    <property type="evidence" value="ECO:0007669"/>
    <property type="project" value="EnsemblFungi"/>
</dbReference>
<dbReference type="Pfam" id="PF09511">
    <property type="entry name" value="RNA_lig_T4_1"/>
    <property type="match status" value="1"/>
</dbReference>
<keyword evidence="11" id="KW-0511">Multifunctional enzyme</keyword>
<evidence type="ECO:0000256" key="5">
    <source>
        <dbReference type="ARBA" id="ARBA00022722"/>
    </source>
</evidence>
<dbReference type="InterPro" id="IPR015966">
    <property type="entry name" value="tRNA_lig_kin_fungi"/>
</dbReference>
<dbReference type="PANTHER" id="PTHR32004">
    <property type="entry name" value="TRNA LIGASE"/>
    <property type="match status" value="1"/>
</dbReference>
<dbReference type="Gene3D" id="3.40.50.300">
    <property type="entry name" value="P-loop containing nucleotide triphosphate hydrolases"/>
    <property type="match status" value="1"/>
</dbReference>
<feature type="domain" description="tRNA ligase phosphodiesterase" evidence="18">
    <location>
        <begin position="562"/>
        <end position="831"/>
    </location>
</feature>
<dbReference type="GO" id="GO:0005737">
    <property type="term" value="C:cytoplasm"/>
    <property type="evidence" value="ECO:0007669"/>
    <property type="project" value="EnsemblFungi"/>
</dbReference>
<keyword evidence="4 16" id="KW-0819">tRNA processing</keyword>
<dbReference type="InterPro" id="IPR019039">
    <property type="entry name" value="T4-Rnl1-like_N"/>
</dbReference>
<sequence length="831" mass="95894">MVEERSAVMDLVKQLEKSSELPHKGKSFKRVCELFNSDKKVVSWKFNEWDYGKNNIKLPCNARGLFISEDSTNPTIVARGYDKFFSVDEVPFTKWDALGCTTKGPYEVSVKANGCIIFFSGLEDGTLITCSKHSTGPRDDSDRNHAEAGELFLKSQLEKLNIDISSFAKELYKRNLTAVAEYCDDSFEEHILEYSGAKAGLYLHGLNLNTVNFKTLPMTDVTEFALKYGFKLIDYVTILDIHSLRLFLEDCAKTGSYKNEEIEGFVIRTKDSNSGNAFFFKYKFEEPYLMYRQWREATKDYIQSHTRVFNFRKHRFITNKYMDFVVPILDNDPVLCENYLKGQHIIDLRNKFLKSYGMTGIEILDHEKIKELELRNSLDFSKVDEFTKFIIIPIAVIGCGKSTTARTLTNIFPGRWAHVENDDITSKDRSQLVKRSLELLSNDNIKCVIIDRNNHQYRERREILNWIEEFKEDYLAYDVNVKIIAVSFVTYDNLDLIRQLTIDRVKRRGDNHQSIKATVYGEKKVLGIMDGFIKRFQEVQEGRSPDNLFDFIIHVHVKDYDSSLENTNVILTKLHQKYPILVPDLPSSNEIREAFQKALTYKPVITKTFGNTPKQKIQINKSELNSINDNKTKISPVFFSAHLLDDAIIFDIFKDFVNVPAFTKSEKLVIEDMLKNRSFQSELHVTLAHVASCKRGGPELQQIWQEYNNRYIPLIKKNLKLLRIKSEELPSQIKTDDILEFSVKKICWDNKILSAIIELGDFKDSNGVILKGLKCANKVPHITLALLEPGTKPFYSNELCQNVQANNIGKNIRVYDISELKMYQAAISIHL</sequence>
<dbReference type="HOGENOM" id="CLU_010316_1_0_1"/>
<evidence type="ECO:0000256" key="11">
    <source>
        <dbReference type="ARBA" id="ARBA00023268"/>
    </source>
</evidence>
<protein>
    <recommendedName>
        <fullName evidence="15 16">tRNA ligase</fullName>
        <ecNumber evidence="1 16">6.5.1.3</ecNumber>
    </recommendedName>
</protein>
<dbReference type="Pfam" id="PF08303">
    <property type="entry name" value="tRNA_lig_kinase"/>
    <property type="match status" value="1"/>
</dbReference>
<gene>
    <name evidence="21" type="primary">TPHA0I00970</name>
    <name evidence="21" type="ordered locus">TPHA_0I00970</name>
</gene>
<evidence type="ECO:0000259" key="20">
    <source>
        <dbReference type="Pfam" id="PF09511"/>
    </source>
</evidence>
<evidence type="ECO:0000256" key="6">
    <source>
        <dbReference type="ARBA" id="ARBA00022741"/>
    </source>
</evidence>
<evidence type="ECO:0000256" key="2">
    <source>
        <dbReference type="ARBA" id="ARBA00022598"/>
    </source>
</evidence>
<dbReference type="GO" id="GO:0005524">
    <property type="term" value="F:ATP binding"/>
    <property type="evidence" value="ECO:0007669"/>
    <property type="project" value="UniProtKB-UniRule"/>
</dbReference>
<comment type="catalytic activity">
    <reaction evidence="12 16">
        <text>ATP + (ribonucleotide)n-3'-hydroxyl + 5'-phospho-(ribonucleotide)m = (ribonucleotide)n+m + AMP + diphosphate.</text>
        <dbReference type="EC" id="6.5.1.3"/>
    </reaction>
</comment>
<evidence type="ECO:0000259" key="18">
    <source>
        <dbReference type="Pfam" id="PF08302"/>
    </source>
</evidence>
<reference evidence="21 22" key="1">
    <citation type="journal article" date="2011" name="Proc. Natl. Acad. Sci. U.S.A.">
        <title>Evolutionary erosion of yeast sex chromosomes by mating-type switching accidents.</title>
        <authorList>
            <person name="Gordon J.L."/>
            <person name="Armisen D."/>
            <person name="Proux-Wera E."/>
            <person name="Oheigeartaigh S.S."/>
            <person name="Byrne K.P."/>
            <person name="Wolfe K.H."/>
        </authorList>
    </citation>
    <scope>NUCLEOTIDE SEQUENCE [LARGE SCALE GENOMIC DNA]</scope>
    <source>
        <strain evidence="22">ATCC 24235 / CBS 4417 / NBRC 1672 / NRRL Y-8282 / UCD 70-5</strain>
    </source>
</reference>
<name>G8BXH5_TETPH</name>
<accession>G8BXH5</accession>
<evidence type="ECO:0000256" key="15">
    <source>
        <dbReference type="ARBA" id="ARBA00073988"/>
    </source>
</evidence>
<dbReference type="InterPro" id="IPR027417">
    <property type="entry name" value="P-loop_NTPase"/>
</dbReference>
<dbReference type="OMA" id="FQDWDYK"/>
<dbReference type="EMBL" id="HE612864">
    <property type="protein sequence ID" value="CCE64603.1"/>
    <property type="molecule type" value="Genomic_DNA"/>
</dbReference>
<dbReference type="PANTHER" id="PTHR32004:SF1">
    <property type="entry name" value="TRNA LIGASE"/>
    <property type="match status" value="1"/>
</dbReference>
<keyword evidence="8" id="KW-0418">Kinase</keyword>
<dbReference type="Pfam" id="PF08302">
    <property type="entry name" value="tRNA_lig_CPD"/>
    <property type="match status" value="1"/>
</dbReference>
<dbReference type="Proteomes" id="UP000005666">
    <property type="component" value="Chromosome 9"/>
</dbReference>
<comment type="function">
    <text evidence="13">One of the two proteins required for the splicing of precursor tRNA molecules containing introns. The ligation activity requires three enzymatic activities: phosphorylation of the 5' terminus of the 3' half-tRNA in the presence of ATP, opening of the 2'3'-cyclic phosphodiester bond of the 5' half-tRNA leaving a 2'-phosphomonoester and ligation of the two tRNA halves in an ATP-dependent reaction.</text>
</comment>
<comment type="similarity">
    <text evidence="14 16">Belongs to the TRL1 family.</text>
</comment>
<evidence type="ECO:0000256" key="12">
    <source>
        <dbReference type="ARBA" id="ARBA00034038"/>
    </source>
</evidence>
<evidence type="ECO:0000256" key="17">
    <source>
        <dbReference type="PIRSR" id="PIRSR019634-50"/>
    </source>
</evidence>
<evidence type="ECO:0000256" key="10">
    <source>
        <dbReference type="ARBA" id="ARBA00022840"/>
    </source>
</evidence>
<dbReference type="GO" id="GO:0005637">
    <property type="term" value="C:nuclear inner membrane"/>
    <property type="evidence" value="ECO:0007669"/>
    <property type="project" value="EnsemblFungi"/>
</dbReference>
<dbReference type="GO" id="GO:0006388">
    <property type="term" value="P:tRNA splicing, via endonucleolytic cleavage and ligation"/>
    <property type="evidence" value="ECO:0007669"/>
    <property type="project" value="UniProtKB-UniRule"/>
</dbReference>